<evidence type="ECO:0000256" key="1">
    <source>
        <dbReference type="ARBA" id="ARBA00004141"/>
    </source>
</evidence>
<keyword evidence="4 5" id="KW-0472">Membrane</keyword>
<feature type="transmembrane region" description="Helical" evidence="5">
    <location>
        <begin position="193"/>
        <end position="215"/>
    </location>
</feature>
<dbReference type="AlphaFoldDB" id="A0A2H0V4X4"/>
<feature type="transmembrane region" description="Helical" evidence="5">
    <location>
        <begin position="166"/>
        <end position="187"/>
    </location>
</feature>
<feature type="transmembrane region" description="Helical" evidence="5">
    <location>
        <begin position="68"/>
        <end position="86"/>
    </location>
</feature>
<evidence type="ECO:0000256" key="2">
    <source>
        <dbReference type="ARBA" id="ARBA00022692"/>
    </source>
</evidence>
<gene>
    <name evidence="6" type="ORF">COT97_02925</name>
</gene>
<feature type="transmembrane region" description="Helical" evidence="5">
    <location>
        <begin position="34"/>
        <end position="56"/>
    </location>
</feature>
<evidence type="ECO:0000313" key="6">
    <source>
        <dbReference type="EMBL" id="PIR94154.1"/>
    </source>
</evidence>
<feature type="transmembrane region" description="Helical" evidence="5">
    <location>
        <begin position="227"/>
        <end position="247"/>
    </location>
</feature>
<protein>
    <submittedName>
        <fullName evidence="6">ZIP family metal transporter</fullName>
    </submittedName>
</protein>
<evidence type="ECO:0000313" key="7">
    <source>
        <dbReference type="Proteomes" id="UP000229901"/>
    </source>
</evidence>
<sequence length="248" mass="27498">MVWLYSLISVVIVSLISFVGALTLAIKKEKLESILIYFVSFSVGALFGDVFIHIVPEISNEIGFDLKMGLYFLLGVLIFFVIEQFIHWHHCHKVEHHHKIKPFAYTNLIGDGFHNFLDGMIIAASFMVSVPVGIATTLAVIFHEIPQEVGDFGVLLYVGFKKKTALIFNFASGLLSVVGAVVTLLFLHSSEEFGMIILAVAGGGFLYIAGSDLIPELHKHEGRWRKSLLHLIMILLGIGVMLALVLFE</sequence>
<dbReference type="EMBL" id="PFAP01000017">
    <property type="protein sequence ID" value="PIR94154.1"/>
    <property type="molecule type" value="Genomic_DNA"/>
</dbReference>
<evidence type="ECO:0000256" key="4">
    <source>
        <dbReference type="ARBA" id="ARBA00023136"/>
    </source>
</evidence>
<evidence type="ECO:0000256" key="5">
    <source>
        <dbReference type="SAM" id="Phobius"/>
    </source>
</evidence>
<dbReference type="GO" id="GO:0005385">
    <property type="term" value="F:zinc ion transmembrane transporter activity"/>
    <property type="evidence" value="ECO:0007669"/>
    <property type="project" value="TreeGrafter"/>
</dbReference>
<dbReference type="PANTHER" id="PTHR16950:SF16">
    <property type="entry name" value="ZINC TRANSPORTER ZIP13"/>
    <property type="match status" value="1"/>
</dbReference>
<dbReference type="PANTHER" id="PTHR16950">
    <property type="entry name" value="ZINC TRANSPORTER SLC39A7 HISTIDINE-RICH MEMBRANE PROTEIN KE4"/>
    <property type="match status" value="1"/>
</dbReference>
<keyword evidence="3 5" id="KW-1133">Transmembrane helix</keyword>
<comment type="subcellular location">
    <subcellularLocation>
        <location evidence="1">Membrane</location>
        <topology evidence="1">Multi-pass membrane protein</topology>
    </subcellularLocation>
</comment>
<dbReference type="GO" id="GO:0006882">
    <property type="term" value="P:intracellular zinc ion homeostasis"/>
    <property type="evidence" value="ECO:0007669"/>
    <property type="project" value="TreeGrafter"/>
</dbReference>
<feature type="transmembrane region" description="Helical" evidence="5">
    <location>
        <begin position="6"/>
        <end position="27"/>
    </location>
</feature>
<dbReference type="InterPro" id="IPR003689">
    <property type="entry name" value="ZIP"/>
</dbReference>
<reference evidence="7" key="1">
    <citation type="submission" date="2017-09" db="EMBL/GenBank/DDBJ databases">
        <title>Depth-based differentiation of microbial function through sediment-hosted aquifers and enrichment of novel symbionts in the deep terrestrial subsurface.</title>
        <authorList>
            <person name="Probst A.J."/>
            <person name="Ladd B."/>
            <person name="Jarett J.K."/>
            <person name="Geller-Mcgrath D.E."/>
            <person name="Sieber C.M.K."/>
            <person name="Emerson J.B."/>
            <person name="Anantharaman K."/>
            <person name="Thomas B.C."/>
            <person name="Malmstrom R."/>
            <person name="Stieglmeier M."/>
            <person name="Klingl A."/>
            <person name="Woyke T."/>
            <person name="Ryan C.M."/>
            <person name="Banfield J.F."/>
        </authorList>
    </citation>
    <scope>NUCLEOTIDE SEQUENCE [LARGE SCALE GENOMIC DNA]</scope>
</reference>
<dbReference type="Pfam" id="PF02535">
    <property type="entry name" value="Zip"/>
    <property type="match status" value="1"/>
</dbReference>
<comment type="caution">
    <text evidence="6">The sequence shown here is derived from an EMBL/GenBank/DDBJ whole genome shotgun (WGS) entry which is preliminary data.</text>
</comment>
<proteinExistence type="predicted"/>
<dbReference type="GO" id="GO:0016020">
    <property type="term" value="C:membrane"/>
    <property type="evidence" value="ECO:0007669"/>
    <property type="project" value="UniProtKB-SubCell"/>
</dbReference>
<evidence type="ECO:0000256" key="3">
    <source>
        <dbReference type="ARBA" id="ARBA00022989"/>
    </source>
</evidence>
<organism evidence="6 7">
    <name type="scientific">Candidatus Falkowbacteria bacterium CG10_big_fil_rev_8_21_14_0_10_39_11</name>
    <dbReference type="NCBI Taxonomy" id="1974565"/>
    <lineage>
        <taxon>Bacteria</taxon>
        <taxon>Candidatus Falkowiibacteriota</taxon>
    </lineage>
</organism>
<keyword evidence="2 5" id="KW-0812">Transmembrane</keyword>
<dbReference type="Proteomes" id="UP000229901">
    <property type="component" value="Unassembled WGS sequence"/>
</dbReference>
<accession>A0A2H0V4X4</accession>
<name>A0A2H0V4X4_9BACT</name>